<dbReference type="PANTHER" id="PTHR43019:SF23">
    <property type="entry name" value="PROTEASE DO-LIKE 5, CHLOROPLASTIC"/>
    <property type="match status" value="1"/>
</dbReference>
<reference evidence="1 2" key="1">
    <citation type="journal article" date="2018" name="Nat. Genet.">
        <title>The Rosa genome provides new insights in the design of modern roses.</title>
        <authorList>
            <person name="Bendahmane M."/>
        </authorList>
    </citation>
    <scope>NUCLEOTIDE SEQUENCE [LARGE SCALE GENOMIC DNA]</scope>
    <source>
        <strain evidence="2">cv. Old Blush</strain>
    </source>
</reference>
<evidence type="ECO:0000313" key="2">
    <source>
        <dbReference type="Proteomes" id="UP000238479"/>
    </source>
</evidence>
<dbReference type="OMA" id="IESWDIA"/>
<dbReference type="EMBL" id="PDCK01000045">
    <property type="protein sequence ID" value="PRQ16503.1"/>
    <property type="molecule type" value="Genomic_DNA"/>
</dbReference>
<evidence type="ECO:0000313" key="1">
    <source>
        <dbReference type="EMBL" id="PRQ16503.1"/>
    </source>
</evidence>
<dbReference type="AlphaFoldDB" id="A0A2P6P3I6"/>
<dbReference type="PANTHER" id="PTHR43019">
    <property type="entry name" value="SERINE ENDOPROTEASE DEGS"/>
    <property type="match status" value="1"/>
</dbReference>
<dbReference type="SUPFAM" id="SSF50494">
    <property type="entry name" value="Trypsin-like serine proteases"/>
    <property type="match status" value="1"/>
</dbReference>
<dbReference type="STRING" id="74649.A0A2P6P3I6"/>
<dbReference type="Pfam" id="PF13365">
    <property type="entry name" value="Trypsin_2"/>
    <property type="match status" value="1"/>
</dbReference>
<dbReference type="InterPro" id="IPR009003">
    <property type="entry name" value="Peptidase_S1_PA"/>
</dbReference>
<gene>
    <name evidence="1" type="ORF">RchiOBHm_Chr7g0184961</name>
</gene>
<dbReference type="Gene3D" id="2.40.10.10">
    <property type="entry name" value="Trypsin-like serine proteases"/>
    <property type="match status" value="2"/>
</dbReference>
<accession>A0A2P6P3I6</accession>
<name>A0A2P6P3I6_ROSCH</name>
<dbReference type="InterPro" id="IPR043504">
    <property type="entry name" value="Peptidase_S1_PA_chymotrypsin"/>
</dbReference>
<organism evidence="1 2">
    <name type="scientific">Rosa chinensis</name>
    <name type="common">China rose</name>
    <dbReference type="NCBI Taxonomy" id="74649"/>
    <lineage>
        <taxon>Eukaryota</taxon>
        <taxon>Viridiplantae</taxon>
        <taxon>Streptophyta</taxon>
        <taxon>Embryophyta</taxon>
        <taxon>Tracheophyta</taxon>
        <taxon>Spermatophyta</taxon>
        <taxon>Magnoliopsida</taxon>
        <taxon>eudicotyledons</taxon>
        <taxon>Gunneridae</taxon>
        <taxon>Pentapetalae</taxon>
        <taxon>rosids</taxon>
        <taxon>fabids</taxon>
        <taxon>Rosales</taxon>
        <taxon>Rosaceae</taxon>
        <taxon>Rosoideae</taxon>
        <taxon>Rosoideae incertae sedis</taxon>
        <taxon>Rosa</taxon>
    </lineage>
</organism>
<sequence length="248" mass="27270">MATTFARAQDVPPFSPLLETEKPPFFKKMRNSVVVTFQVISKKRVGVGSRARAGEDENDIRYGSGFVFSSEGHILTWGDNIKGNKSSKIQVQFFQQNEPIDASVVYSHPTKNVAILKPKDCLHRPVAYAELADNEAEVGMEVYCIGHPLGLTYNMLIGQVGFPGARQYGEFVELDNNRILRGKAGLDDKLALIQLNNIHGSDAIEGAPVFDASGRVLGMLAFCLTLFDFAIHHKELKAVIGEFKGNKG</sequence>
<dbReference type="Proteomes" id="UP000238479">
    <property type="component" value="Chromosome 7"/>
</dbReference>
<protein>
    <submittedName>
        <fullName evidence="1">Putative peptidase S1, PA clan</fullName>
    </submittedName>
</protein>
<dbReference type="OrthoDB" id="1636974at2759"/>
<proteinExistence type="predicted"/>
<dbReference type="Gramene" id="PRQ16503">
    <property type="protein sequence ID" value="PRQ16503"/>
    <property type="gene ID" value="RchiOBHm_Chr7g0184961"/>
</dbReference>
<keyword evidence="2" id="KW-1185">Reference proteome</keyword>
<comment type="caution">
    <text evidence="1">The sequence shown here is derived from an EMBL/GenBank/DDBJ whole genome shotgun (WGS) entry which is preliminary data.</text>
</comment>